<sequence length="189" mass="20997">MHELIEVWKNKRGLVLIAATAVMYTLILTVFNEVQWDIAGIAVRPAAALPVLFGILLGPAAAWGFGIGNIAGDLTGSWSLMSVSGFLINFLYPYLSYLLWHRLMKGRELKMDRYGTGNYLLTAFIATFVCMALLAALGAVFFGRPFESKFIAYFSNNIIWAMIAGSLLSWLTFNVAVRKGLVYGKKWKV</sequence>
<name>A0A9E7PKA5_9EURY</name>
<keyword evidence="1" id="KW-0812">Transmembrane</keyword>
<feature type="transmembrane region" description="Helical" evidence="1">
    <location>
        <begin position="78"/>
        <end position="100"/>
    </location>
</feature>
<feature type="transmembrane region" description="Helical" evidence="1">
    <location>
        <begin position="158"/>
        <end position="177"/>
    </location>
</feature>
<dbReference type="EMBL" id="CP096115">
    <property type="protein sequence ID" value="UUX91375.1"/>
    <property type="molecule type" value="Genomic_DNA"/>
</dbReference>
<protein>
    <submittedName>
        <fullName evidence="2">QueT transporter family protein</fullName>
    </submittedName>
</protein>
<feature type="transmembrane region" description="Helical" evidence="1">
    <location>
        <begin position="14"/>
        <end position="34"/>
    </location>
</feature>
<dbReference type="Proteomes" id="UP001060368">
    <property type="component" value="Chromosome"/>
</dbReference>
<keyword evidence="1" id="KW-1133">Transmembrane helix</keyword>
<evidence type="ECO:0000313" key="2">
    <source>
        <dbReference type="EMBL" id="UUX91375.1"/>
    </source>
</evidence>
<dbReference type="RefSeq" id="WP_257741528.1">
    <property type="nucleotide sequence ID" value="NZ_CP096115.1"/>
</dbReference>
<dbReference type="KEGG" id="mend:L6E24_08275"/>
<proteinExistence type="predicted"/>
<feature type="transmembrane region" description="Helical" evidence="1">
    <location>
        <begin position="46"/>
        <end position="66"/>
    </location>
</feature>
<dbReference type="AlphaFoldDB" id="A0A9E7PKA5"/>
<gene>
    <name evidence="2" type="ORF">L6E24_08275</name>
</gene>
<keyword evidence="3" id="KW-1185">Reference proteome</keyword>
<feature type="transmembrane region" description="Helical" evidence="1">
    <location>
        <begin position="120"/>
        <end position="143"/>
    </location>
</feature>
<evidence type="ECO:0000256" key="1">
    <source>
        <dbReference type="SAM" id="Phobius"/>
    </source>
</evidence>
<evidence type="ECO:0000313" key="3">
    <source>
        <dbReference type="Proteomes" id="UP001060368"/>
    </source>
</evidence>
<accession>A0A9E7PKA5</accession>
<organism evidence="2 3">
    <name type="scientific">Methanoplanus endosymbiosus</name>
    <dbReference type="NCBI Taxonomy" id="33865"/>
    <lineage>
        <taxon>Archaea</taxon>
        <taxon>Methanobacteriati</taxon>
        <taxon>Methanobacteriota</taxon>
        <taxon>Stenosarchaea group</taxon>
        <taxon>Methanomicrobia</taxon>
        <taxon>Methanomicrobiales</taxon>
        <taxon>Methanomicrobiaceae</taxon>
        <taxon>Methanoplanus</taxon>
    </lineage>
</organism>
<reference evidence="2" key="1">
    <citation type="submission" date="2022-04" db="EMBL/GenBank/DDBJ databases">
        <title>Complete genome of Methanoplanus endosymbiosus DSM 3599.</title>
        <authorList>
            <person name="Chen S.-C."/>
            <person name="You Y.-T."/>
            <person name="Zhou Y.-Z."/>
            <person name="Lai M.-C."/>
        </authorList>
    </citation>
    <scope>NUCLEOTIDE SEQUENCE</scope>
    <source>
        <strain evidence="2">DSM 3599</strain>
    </source>
</reference>
<dbReference type="GeneID" id="74307690"/>
<keyword evidence="1" id="KW-0472">Membrane</keyword>